<dbReference type="HOGENOM" id="CLU_147819_0_0_5"/>
<evidence type="ECO:0000313" key="4">
    <source>
        <dbReference type="Proteomes" id="UP000001818"/>
    </source>
</evidence>
<dbReference type="KEGG" id="rpd:RPD_0057"/>
<proteinExistence type="predicted"/>
<dbReference type="STRING" id="316057.RPD_0057"/>
<dbReference type="EMBL" id="CP000283">
    <property type="protein sequence ID" value="ABE37297.1"/>
    <property type="molecule type" value="Genomic_DNA"/>
</dbReference>
<sequence>MMPLLLCPNDNGSMQTVQRSGVEFDICPTCRGVWLDRGELEKLLAVSRSDDSGDAQAHAQPVRDAFNARPAPRSEGRREWDDDDDYGRKRRRSSIFDIFD</sequence>
<feature type="domain" description="Transcription factor zinc-finger" evidence="2">
    <location>
        <begin position="7"/>
        <end position="45"/>
    </location>
</feature>
<dbReference type="Pfam" id="PF13453">
    <property type="entry name" value="Zn_ribbon_TFIIB"/>
    <property type="match status" value="1"/>
</dbReference>
<evidence type="ECO:0000313" key="3">
    <source>
        <dbReference type="EMBL" id="ABE37297.1"/>
    </source>
</evidence>
<gene>
    <name evidence="3" type="ordered locus">RPD_0057</name>
</gene>
<accession>Q13F42</accession>
<dbReference type="eggNOG" id="COG3809">
    <property type="taxonomic scope" value="Bacteria"/>
</dbReference>
<evidence type="ECO:0000256" key="1">
    <source>
        <dbReference type="SAM" id="MobiDB-lite"/>
    </source>
</evidence>
<organism evidence="3 4">
    <name type="scientific">Rhodopseudomonas palustris (strain BisB5)</name>
    <dbReference type="NCBI Taxonomy" id="316057"/>
    <lineage>
        <taxon>Bacteria</taxon>
        <taxon>Pseudomonadati</taxon>
        <taxon>Pseudomonadota</taxon>
        <taxon>Alphaproteobacteria</taxon>
        <taxon>Hyphomicrobiales</taxon>
        <taxon>Nitrobacteraceae</taxon>
        <taxon>Rhodopseudomonas</taxon>
    </lineage>
</organism>
<evidence type="ECO:0000259" key="2">
    <source>
        <dbReference type="Pfam" id="PF13453"/>
    </source>
</evidence>
<dbReference type="AlphaFoldDB" id="Q13F42"/>
<protein>
    <recommendedName>
        <fullName evidence="2">Transcription factor zinc-finger domain-containing protein</fullName>
    </recommendedName>
</protein>
<feature type="region of interest" description="Disordered" evidence="1">
    <location>
        <begin position="48"/>
        <end position="87"/>
    </location>
</feature>
<reference evidence="3 4" key="1">
    <citation type="submission" date="2006-03" db="EMBL/GenBank/DDBJ databases">
        <title>Complete sequence of Rhodopseudomonas palustris BisB5.</title>
        <authorList>
            <consortium name="US DOE Joint Genome Institute"/>
            <person name="Copeland A."/>
            <person name="Lucas S."/>
            <person name="Lapidus A."/>
            <person name="Barry K."/>
            <person name="Detter J.C."/>
            <person name="Glavina del Rio T."/>
            <person name="Hammon N."/>
            <person name="Israni S."/>
            <person name="Dalin E."/>
            <person name="Tice H."/>
            <person name="Pitluck S."/>
            <person name="Chain P."/>
            <person name="Malfatti S."/>
            <person name="Shin M."/>
            <person name="Vergez L."/>
            <person name="Schmutz J."/>
            <person name="Larimer F."/>
            <person name="Land M."/>
            <person name="Hauser L."/>
            <person name="Pelletier D.A."/>
            <person name="Kyrpides N."/>
            <person name="Lykidis A."/>
            <person name="Oda Y."/>
            <person name="Harwood C.S."/>
            <person name="Richardson P."/>
        </authorList>
    </citation>
    <scope>NUCLEOTIDE SEQUENCE [LARGE SCALE GENOMIC DNA]</scope>
    <source>
        <strain evidence="3 4">BisB5</strain>
    </source>
</reference>
<dbReference type="Proteomes" id="UP000001818">
    <property type="component" value="Chromosome"/>
</dbReference>
<name>Q13F42_RHOPS</name>
<dbReference type="InterPro" id="IPR027392">
    <property type="entry name" value="TF_Znf"/>
</dbReference>